<keyword evidence="3" id="KW-1185">Reference proteome</keyword>
<gene>
    <name evidence="2" type="ORF">B0H17DRAFT_1203899</name>
</gene>
<sequence>MDPRAQYVFPPEAYMHPPPDPVPATLAVPSPGRSSPSVASSPSPPKKRGRGRPPGLGKKDANTVAKAAAKAAKAKATVKTRKKAKQPSRTELKENDDPNTGANIAINISDSENEELCSKRRWTNVEKTKVYTCVLAFDPNGDRCFVQLQTSPNHVWKRAEELVFSSTRTESSIKSLWTRSMDTFTWMIAFEKFTANGGGDPDSDNPTAILKGCIDSAREAGLVIGGLKPETITAWHENGWWDLFNDRLGANAKVTRTVVRNSASALSDPEDDPVFHDSDNIDPQLRIDKPAPPASAADPLVADLRSLLAAHAAHDLDSEIG</sequence>
<feature type="region of interest" description="Disordered" evidence="1">
    <location>
        <begin position="1"/>
        <end position="104"/>
    </location>
</feature>
<accession>A0AAD7DB43</accession>
<reference evidence="2" key="1">
    <citation type="submission" date="2023-03" db="EMBL/GenBank/DDBJ databases">
        <title>Massive genome expansion in bonnet fungi (Mycena s.s.) driven by repeated elements and novel gene families across ecological guilds.</title>
        <authorList>
            <consortium name="Lawrence Berkeley National Laboratory"/>
            <person name="Harder C.B."/>
            <person name="Miyauchi S."/>
            <person name="Viragh M."/>
            <person name="Kuo A."/>
            <person name="Thoen E."/>
            <person name="Andreopoulos B."/>
            <person name="Lu D."/>
            <person name="Skrede I."/>
            <person name="Drula E."/>
            <person name="Henrissat B."/>
            <person name="Morin E."/>
            <person name="Kohler A."/>
            <person name="Barry K."/>
            <person name="LaButti K."/>
            <person name="Morin E."/>
            <person name="Salamov A."/>
            <person name="Lipzen A."/>
            <person name="Mereny Z."/>
            <person name="Hegedus B."/>
            <person name="Baldrian P."/>
            <person name="Stursova M."/>
            <person name="Weitz H."/>
            <person name="Taylor A."/>
            <person name="Grigoriev I.V."/>
            <person name="Nagy L.G."/>
            <person name="Martin F."/>
            <person name="Kauserud H."/>
        </authorList>
    </citation>
    <scope>NUCLEOTIDE SEQUENCE</scope>
    <source>
        <strain evidence="2">CBHHK067</strain>
    </source>
</reference>
<evidence type="ECO:0000313" key="2">
    <source>
        <dbReference type="EMBL" id="KAJ7687047.1"/>
    </source>
</evidence>
<proteinExistence type="predicted"/>
<dbReference type="EMBL" id="JARKIE010000091">
    <property type="protein sequence ID" value="KAJ7687047.1"/>
    <property type="molecule type" value="Genomic_DNA"/>
</dbReference>
<dbReference type="AlphaFoldDB" id="A0AAD7DB43"/>
<feature type="compositionally biased region" description="Basic and acidic residues" evidence="1">
    <location>
        <begin position="273"/>
        <end position="289"/>
    </location>
</feature>
<evidence type="ECO:0000256" key="1">
    <source>
        <dbReference type="SAM" id="MobiDB-lite"/>
    </source>
</evidence>
<feature type="compositionally biased region" description="Basic residues" evidence="1">
    <location>
        <begin position="72"/>
        <end position="86"/>
    </location>
</feature>
<protein>
    <submittedName>
        <fullName evidence="2">Uncharacterized protein</fullName>
    </submittedName>
</protein>
<name>A0AAD7DB43_MYCRO</name>
<evidence type="ECO:0000313" key="3">
    <source>
        <dbReference type="Proteomes" id="UP001221757"/>
    </source>
</evidence>
<dbReference type="Proteomes" id="UP001221757">
    <property type="component" value="Unassembled WGS sequence"/>
</dbReference>
<feature type="region of interest" description="Disordered" evidence="1">
    <location>
        <begin position="263"/>
        <end position="297"/>
    </location>
</feature>
<feature type="compositionally biased region" description="Low complexity" evidence="1">
    <location>
        <begin position="62"/>
        <end position="71"/>
    </location>
</feature>
<organism evidence="2 3">
    <name type="scientific">Mycena rosella</name>
    <name type="common">Pink bonnet</name>
    <name type="synonym">Agaricus rosellus</name>
    <dbReference type="NCBI Taxonomy" id="1033263"/>
    <lineage>
        <taxon>Eukaryota</taxon>
        <taxon>Fungi</taxon>
        <taxon>Dikarya</taxon>
        <taxon>Basidiomycota</taxon>
        <taxon>Agaricomycotina</taxon>
        <taxon>Agaricomycetes</taxon>
        <taxon>Agaricomycetidae</taxon>
        <taxon>Agaricales</taxon>
        <taxon>Marasmiineae</taxon>
        <taxon>Mycenaceae</taxon>
        <taxon>Mycena</taxon>
    </lineage>
</organism>
<comment type="caution">
    <text evidence="2">The sequence shown here is derived from an EMBL/GenBank/DDBJ whole genome shotgun (WGS) entry which is preliminary data.</text>
</comment>
<feature type="compositionally biased region" description="Low complexity" evidence="1">
    <location>
        <begin position="27"/>
        <end position="41"/>
    </location>
</feature>